<gene>
    <name evidence="1" type="ORF">EXU48_09675</name>
</gene>
<dbReference type="GO" id="GO:0016787">
    <property type="term" value="F:hydrolase activity"/>
    <property type="evidence" value="ECO:0007669"/>
    <property type="project" value="UniProtKB-KW"/>
</dbReference>
<comment type="caution">
    <text evidence="1">The sequence shown here is derived from an EMBL/GenBank/DDBJ whole genome shotgun (WGS) entry which is preliminary data.</text>
</comment>
<dbReference type="InterPro" id="IPR029058">
    <property type="entry name" value="AB_hydrolase_fold"/>
</dbReference>
<dbReference type="SUPFAM" id="SSF53474">
    <property type="entry name" value="alpha/beta-Hydrolases"/>
    <property type="match status" value="1"/>
</dbReference>
<accession>A0ABY2E554</accession>
<evidence type="ECO:0000313" key="2">
    <source>
        <dbReference type="Proteomes" id="UP000504882"/>
    </source>
</evidence>
<sequence>MHFTSEQRLDDAVLEREFTLDGGPDIPGILWTPASATGSTPSPLVLLGQPGGLRGMYPRLAGRARQCVANGFAAATIELPGSGDRPRSPDAEQARADLRRAVMAGDPVDDEIVGRLVRPLVEQAVPEWRTALDSLLALPELGGPVGYSGGVIAIGVRLALVEPRIVAAGLYAGSYVPRAMFDEARQVTIPLHVLLQWDDEGNDRQLALDLFDAFGSREKTLQANLGGHTGVPAFAGDDAARFFVRHLT</sequence>
<protein>
    <submittedName>
        <fullName evidence="1">Alpha/beta hydrolase</fullName>
    </submittedName>
</protein>
<proteinExistence type="predicted"/>
<dbReference type="Proteomes" id="UP000504882">
    <property type="component" value="Unassembled WGS sequence"/>
</dbReference>
<dbReference type="Gene3D" id="3.40.50.1820">
    <property type="entry name" value="alpha/beta hydrolase"/>
    <property type="match status" value="1"/>
</dbReference>
<keyword evidence="1" id="KW-0378">Hydrolase</keyword>
<name>A0ABY2E554_9MICO</name>
<dbReference type="RefSeq" id="WP_133107436.1">
    <property type="nucleotide sequence ID" value="NZ_SMNA01000004.1"/>
</dbReference>
<reference evidence="1 2" key="1">
    <citation type="submission" date="2019-03" db="EMBL/GenBank/DDBJ databases">
        <title>Genomic features of bacteria from cold environments.</title>
        <authorList>
            <person name="Shen L."/>
        </authorList>
    </citation>
    <scope>NUCLEOTIDE SEQUENCE [LARGE SCALE GENOMIC DNA]</scope>
    <source>
        <strain evidence="2">T3246-1</strain>
    </source>
</reference>
<dbReference type="EMBL" id="SMNA01000004">
    <property type="protein sequence ID" value="TDE95026.1"/>
    <property type="molecule type" value="Genomic_DNA"/>
</dbReference>
<organism evidence="1 2">
    <name type="scientific">Occultella glacieicola</name>
    <dbReference type="NCBI Taxonomy" id="2518684"/>
    <lineage>
        <taxon>Bacteria</taxon>
        <taxon>Bacillati</taxon>
        <taxon>Actinomycetota</taxon>
        <taxon>Actinomycetes</taxon>
        <taxon>Micrococcales</taxon>
        <taxon>Ruaniaceae</taxon>
        <taxon>Occultella</taxon>
    </lineage>
</organism>
<keyword evidence="2" id="KW-1185">Reference proteome</keyword>
<evidence type="ECO:0000313" key="1">
    <source>
        <dbReference type="EMBL" id="TDE95026.1"/>
    </source>
</evidence>